<evidence type="ECO:0000256" key="1">
    <source>
        <dbReference type="SAM" id="SignalP"/>
    </source>
</evidence>
<comment type="caution">
    <text evidence="2">The sequence shown here is derived from an EMBL/GenBank/DDBJ whole genome shotgun (WGS) entry which is preliminary data.</text>
</comment>
<organism evidence="2 3">
    <name type="scientific">Gordonibacter pamelaeae</name>
    <dbReference type="NCBI Taxonomy" id="471189"/>
    <lineage>
        <taxon>Bacteria</taxon>
        <taxon>Bacillati</taxon>
        <taxon>Actinomycetota</taxon>
        <taxon>Coriobacteriia</taxon>
        <taxon>Eggerthellales</taxon>
        <taxon>Eggerthellaceae</taxon>
        <taxon>Gordonibacter</taxon>
    </lineage>
</organism>
<protein>
    <recommendedName>
        <fullName evidence="4">DUF3558 domain-containing protein</fullName>
    </recommendedName>
</protein>
<dbReference type="Proteomes" id="UP000254000">
    <property type="component" value="Unassembled WGS sequence"/>
</dbReference>
<keyword evidence="1" id="KW-0732">Signal</keyword>
<dbReference type="EMBL" id="PPTS01000005">
    <property type="protein sequence ID" value="RDB64998.1"/>
    <property type="molecule type" value="Genomic_DNA"/>
</dbReference>
<dbReference type="RefSeq" id="WP_015538645.1">
    <property type="nucleotide sequence ID" value="NZ_CABMMS010000005.1"/>
</dbReference>
<sequence length="220" mass="22565">MPNQRRPTTIARCAAIALACTAIAGCAAPSQGPADESIPFTADAFDEEAHDQGLDAGKGLSASRGTCDEALAAAPCPDPASVGSPYDLEAILSLDPTQIPSTLEGLGFKHERGVPTGAWEGVSAETPCSPAGSTTRLFFTVGGSETSPELMLEGRRPQAAGMGIMAPLAGEDEAEAVCASLLEAAGLEDELSRTVEENHRFDRRIVARIGNCPAGSTGIL</sequence>
<keyword evidence="3" id="KW-1185">Reference proteome</keyword>
<feature type="signal peptide" evidence="1">
    <location>
        <begin position="1"/>
        <end position="24"/>
    </location>
</feature>
<reference evidence="2 3" key="1">
    <citation type="journal article" date="2018" name="Elife">
        <title>Discovery and characterization of a prevalent human gut bacterial enzyme sufficient for the inactivation of a family of plant toxins.</title>
        <authorList>
            <person name="Koppel N."/>
            <person name="Bisanz J.E."/>
            <person name="Pandelia M.E."/>
            <person name="Turnbaugh P.J."/>
            <person name="Balskus E.P."/>
        </authorList>
    </citation>
    <scope>NUCLEOTIDE SEQUENCE [LARGE SCALE GENOMIC DNA]</scope>
    <source>
        <strain evidence="2 3">3C</strain>
    </source>
</reference>
<proteinExistence type="predicted"/>
<feature type="chain" id="PRO_5038400427" description="DUF3558 domain-containing protein" evidence="1">
    <location>
        <begin position="25"/>
        <end position="220"/>
    </location>
</feature>
<accession>A0A369M3M3</accession>
<evidence type="ECO:0000313" key="2">
    <source>
        <dbReference type="EMBL" id="RDB64998.1"/>
    </source>
</evidence>
<evidence type="ECO:0008006" key="4">
    <source>
        <dbReference type="Google" id="ProtNLM"/>
    </source>
</evidence>
<dbReference type="OrthoDB" id="9967118at2"/>
<gene>
    <name evidence="2" type="ORF">C1877_09815</name>
</gene>
<evidence type="ECO:0000313" key="3">
    <source>
        <dbReference type="Proteomes" id="UP000254000"/>
    </source>
</evidence>
<name>A0A369M3M3_9ACTN</name>
<dbReference type="AlphaFoldDB" id="A0A369M3M3"/>
<dbReference type="PROSITE" id="PS51257">
    <property type="entry name" value="PROKAR_LIPOPROTEIN"/>
    <property type="match status" value="1"/>
</dbReference>
<dbReference type="GeneID" id="78359987"/>